<dbReference type="GO" id="GO:0042391">
    <property type="term" value="P:regulation of membrane potential"/>
    <property type="evidence" value="ECO:0007669"/>
    <property type="project" value="TreeGrafter"/>
</dbReference>
<keyword evidence="2" id="KW-0472">Membrane</keyword>
<protein>
    <submittedName>
        <fullName evidence="5">Pyridoxal 4-dehydrogenase</fullName>
    </submittedName>
</protein>
<dbReference type="InterPro" id="IPR056770">
    <property type="entry name" value="Piezo_THU9_anchor"/>
</dbReference>
<accession>A0A1Q9E7A3</accession>
<feature type="transmembrane region" description="Helical" evidence="2">
    <location>
        <begin position="662"/>
        <end position="678"/>
    </location>
</feature>
<feature type="transmembrane region" description="Helical" evidence="2">
    <location>
        <begin position="1352"/>
        <end position="1374"/>
    </location>
</feature>
<dbReference type="PANTHER" id="PTHR13167">
    <property type="entry name" value="PIEZO-TYPE MECHANOSENSITIVE ION CHANNEL COMPONENT"/>
    <property type="match status" value="1"/>
</dbReference>
<dbReference type="Pfam" id="PF12166">
    <property type="entry name" value="Piezo_cap"/>
    <property type="match status" value="1"/>
</dbReference>
<feature type="transmembrane region" description="Helical" evidence="2">
    <location>
        <begin position="552"/>
        <end position="572"/>
    </location>
</feature>
<feature type="signal peptide" evidence="3">
    <location>
        <begin position="1"/>
        <end position="17"/>
    </location>
</feature>
<evidence type="ECO:0000256" key="1">
    <source>
        <dbReference type="SAM" id="MobiDB-lite"/>
    </source>
</evidence>
<dbReference type="SUPFAM" id="SSF56112">
    <property type="entry name" value="Protein kinase-like (PK-like)"/>
    <property type="match status" value="1"/>
</dbReference>
<feature type="region of interest" description="Disordered" evidence="1">
    <location>
        <begin position="1012"/>
        <end position="1041"/>
    </location>
</feature>
<keyword evidence="2" id="KW-1133">Transmembrane helix</keyword>
<reference evidence="5 6" key="1">
    <citation type="submission" date="2016-02" db="EMBL/GenBank/DDBJ databases">
        <title>Genome analysis of coral dinoflagellate symbionts highlights evolutionary adaptations to a symbiotic lifestyle.</title>
        <authorList>
            <person name="Aranda M."/>
            <person name="Li Y."/>
            <person name="Liew Y.J."/>
            <person name="Baumgarten S."/>
            <person name="Simakov O."/>
            <person name="Wilson M."/>
            <person name="Piel J."/>
            <person name="Ashoor H."/>
            <person name="Bougouffa S."/>
            <person name="Bajic V.B."/>
            <person name="Ryu T."/>
            <person name="Ravasi T."/>
            <person name="Bayer T."/>
            <person name="Micklem G."/>
            <person name="Kim H."/>
            <person name="Bhak J."/>
            <person name="Lajeunesse T.C."/>
            <person name="Voolstra C.R."/>
        </authorList>
    </citation>
    <scope>NUCLEOTIDE SEQUENCE [LARGE SCALE GENOMIC DNA]</scope>
    <source>
        <strain evidence="5 6">CCMP2467</strain>
    </source>
</reference>
<feature type="transmembrane region" description="Helical" evidence="2">
    <location>
        <begin position="690"/>
        <end position="709"/>
    </location>
</feature>
<dbReference type="PROSITE" id="PS00109">
    <property type="entry name" value="PROTEIN_KINASE_TYR"/>
    <property type="match status" value="1"/>
</dbReference>
<dbReference type="Proteomes" id="UP000186817">
    <property type="component" value="Unassembled WGS sequence"/>
</dbReference>
<gene>
    <name evidence="5" type="primary">pldh-t</name>
    <name evidence="5" type="ORF">AK812_SmicGene13754</name>
</gene>
<dbReference type="Gene3D" id="1.10.510.10">
    <property type="entry name" value="Transferase(Phosphotransferase) domain 1"/>
    <property type="match status" value="1"/>
</dbReference>
<dbReference type="PROSITE" id="PS00061">
    <property type="entry name" value="ADH_SHORT"/>
    <property type="match status" value="1"/>
</dbReference>
<dbReference type="GO" id="GO:0008381">
    <property type="term" value="F:mechanosensitive monoatomic ion channel activity"/>
    <property type="evidence" value="ECO:0007669"/>
    <property type="project" value="InterPro"/>
</dbReference>
<evidence type="ECO:0000313" key="5">
    <source>
        <dbReference type="EMBL" id="OLQ03303.1"/>
    </source>
</evidence>
<feature type="transmembrane region" description="Helical" evidence="2">
    <location>
        <begin position="1050"/>
        <end position="1078"/>
    </location>
</feature>
<dbReference type="Pfam" id="PF24874">
    <property type="entry name" value="Piezo_THU9_anchor"/>
    <property type="match status" value="1"/>
</dbReference>
<keyword evidence="2" id="KW-0812">Transmembrane</keyword>
<dbReference type="GO" id="GO:0050982">
    <property type="term" value="P:detection of mechanical stimulus"/>
    <property type="evidence" value="ECO:0007669"/>
    <property type="project" value="TreeGrafter"/>
</dbReference>
<feature type="transmembrane region" description="Helical" evidence="2">
    <location>
        <begin position="584"/>
        <end position="602"/>
    </location>
</feature>
<organism evidence="5 6">
    <name type="scientific">Symbiodinium microadriaticum</name>
    <name type="common">Dinoflagellate</name>
    <name type="synonym">Zooxanthella microadriatica</name>
    <dbReference type="NCBI Taxonomy" id="2951"/>
    <lineage>
        <taxon>Eukaryota</taxon>
        <taxon>Sar</taxon>
        <taxon>Alveolata</taxon>
        <taxon>Dinophyceae</taxon>
        <taxon>Suessiales</taxon>
        <taxon>Symbiodiniaceae</taxon>
        <taxon>Symbiodinium</taxon>
    </lineage>
</organism>
<keyword evidence="3" id="KW-0732">Signal</keyword>
<proteinExistence type="predicted"/>
<evidence type="ECO:0000256" key="3">
    <source>
        <dbReference type="SAM" id="SignalP"/>
    </source>
</evidence>
<dbReference type="GO" id="GO:0005524">
    <property type="term" value="F:ATP binding"/>
    <property type="evidence" value="ECO:0007669"/>
    <property type="project" value="InterPro"/>
</dbReference>
<dbReference type="InterPro" id="IPR036291">
    <property type="entry name" value="NAD(P)-bd_dom_sf"/>
</dbReference>
<name>A0A1Q9E7A3_SYMMI</name>
<dbReference type="PRINTS" id="PR00080">
    <property type="entry name" value="SDRFAMILY"/>
</dbReference>
<feature type="transmembrane region" description="Helical" evidence="2">
    <location>
        <begin position="453"/>
        <end position="473"/>
    </location>
</feature>
<evidence type="ECO:0000313" key="6">
    <source>
        <dbReference type="Proteomes" id="UP000186817"/>
    </source>
</evidence>
<evidence type="ECO:0000256" key="2">
    <source>
        <dbReference type="SAM" id="Phobius"/>
    </source>
</evidence>
<dbReference type="EMBL" id="LSRX01000240">
    <property type="protein sequence ID" value="OLQ03303.1"/>
    <property type="molecule type" value="Genomic_DNA"/>
</dbReference>
<dbReference type="GO" id="GO:0004672">
    <property type="term" value="F:protein kinase activity"/>
    <property type="evidence" value="ECO:0007669"/>
    <property type="project" value="InterPro"/>
</dbReference>
<dbReference type="Pfam" id="PF00106">
    <property type="entry name" value="adh_short"/>
    <property type="match status" value="1"/>
</dbReference>
<dbReference type="GO" id="GO:0071260">
    <property type="term" value="P:cellular response to mechanical stimulus"/>
    <property type="evidence" value="ECO:0007669"/>
    <property type="project" value="TreeGrafter"/>
</dbReference>
<feature type="compositionally biased region" description="Low complexity" evidence="1">
    <location>
        <begin position="740"/>
        <end position="756"/>
    </location>
</feature>
<feature type="domain" description="Protein kinase" evidence="4">
    <location>
        <begin position="773"/>
        <end position="1054"/>
    </location>
</feature>
<feature type="chain" id="PRO_5012638546" evidence="3">
    <location>
        <begin position="18"/>
        <end position="1987"/>
    </location>
</feature>
<feature type="region of interest" description="Disordered" evidence="1">
    <location>
        <begin position="738"/>
        <end position="759"/>
    </location>
</feature>
<feature type="transmembrane region" description="Helical" evidence="2">
    <location>
        <begin position="1466"/>
        <end position="1487"/>
    </location>
</feature>
<comment type="caution">
    <text evidence="5">The sequence shown here is derived from an EMBL/GenBank/DDBJ whole genome shotgun (WGS) entry which is preliminary data.</text>
</comment>
<evidence type="ECO:0000259" key="4">
    <source>
        <dbReference type="PROSITE" id="PS50011"/>
    </source>
</evidence>
<dbReference type="GO" id="GO:0005261">
    <property type="term" value="F:monoatomic cation channel activity"/>
    <property type="evidence" value="ECO:0007669"/>
    <property type="project" value="TreeGrafter"/>
</dbReference>
<keyword evidence="6" id="KW-1185">Reference proteome</keyword>
<dbReference type="OrthoDB" id="19861at2759"/>
<dbReference type="FunFam" id="3.40.50.720:FF:000084">
    <property type="entry name" value="Short-chain dehydrogenase reductase"/>
    <property type="match status" value="1"/>
</dbReference>
<dbReference type="PANTHER" id="PTHR13167:SF25">
    <property type="entry name" value="PIEZO-TYPE MECHANOSENSITIVE ION CHANNEL COMPONENT"/>
    <property type="match status" value="1"/>
</dbReference>
<feature type="transmembrane region" description="Helical" evidence="2">
    <location>
        <begin position="635"/>
        <end position="655"/>
    </location>
</feature>
<dbReference type="InterPro" id="IPR000719">
    <property type="entry name" value="Prot_kinase_dom"/>
</dbReference>
<dbReference type="InterPro" id="IPR002347">
    <property type="entry name" value="SDR_fam"/>
</dbReference>
<dbReference type="InterPro" id="IPR008266">
    <property type="entry name" value="Tyr_kinase_AS"/>
</dbReference>
<dbReference type="InterPro" id="IPR031334">
    <property type="entry name" value="Piezo_cap_dom"/>
</dbReference>
<dbReference type="Gene3D" id="3.40.50.720">
    <property type="entry name" value="NAD(P)-binding Rossmann-like Domain"/>
    <property type="match status" value="1"/>
</dbReference>
<dbReference type="InterPro" id="IPR027272">
    <property type="entry name" value="Piezo"/>
</dbReference>
<sequence length="1987" mass="218681">MVLLGALCFFAMSSVFGISQRDRILQFKKGKEPKEVDVKTLSLCGLHLLEGEHFKSAENGGGQFFMPPWTKEEMLNDTAMALHNVPKELVEERFDIFGGTARLVLRKDEGRADVDRRKLVEAVKSADALQSLKVSSDMKAISKTTHLLVKMMPWADFSWFDVQLSSPYVRQELVKQNRQDNSEELWKRMREGMITGIGFALFEEEFHQFMQDKSIGKFKLRARCLTADGTGSETTQELQGGLEGVLISGNAPPDIKDGKYYQPQSKNFPAFDSWTSEGVFQLTIADTHDITFNDGGKAKDVTKTQASKIVHALSKKHDSKAKFFFVVPQFQFDKWKIVQTVKQSKMADKIEQWVVCFEQWTPDFWESLCGEIQRTPLDSSPWTLLNRWSWWFHTHHAYPASEPWRSCDDGRPSCSCVSPTRTGANGAECCESMWLRATPAVANRDRFPLLAGFGLRVVVVVVVGCFCLLLLFWNSLAGTGRSFTAALSSNIFSGTQVIAIIALLACMIADRAPCASELVLGIRQWTPSAAKATQGAEPLAPNLKAGMESHGLYAVWLLRLAGGSSFLFVLLGFPCATFNWDVCFRINALMNTILGLSIPFLAPGKKTHSLLRVFLLLNSFGMFTVSLHWCSDFDSWAIGTAISTVYQTLSGIVLVKTHVREHLVFHVVGVFACYMLRAESSNSLVEGRQWAAIMVSVAVLCVSVMWLVARDLAGDAALKTLEDYAPALRIPLDKLPSALSSDTSTRKSSGSRTTGSPLKVSKFDLPDNVPENLEILHYVSEGSFGRVYCCNWGGQRIAAKVMALQTGHRVDPIREANLCQKLSHDNLVQTFRFLQHSADPADPGCGMQVWILQEWCDKGTLGSFCTIPRWDACGLRYVRCIMSDVAKACCYLHSKGIIHGDLTSNNVLLQTRALDQAGEIEFVCKLCDFGLARVLEQGVTSLMTAQLGTVSHMPPELLEYEDGRLSMKADIYAMGILLYQAVLGKGDASNYHQSYLMRLYTWYTQDRVLAEGPRPQEAPEATSRSATGPEDDGALSAGSRISRRRSQGRGLPMLTVLQMLLLLSQLIALHAILISAWAVCPSTSAAQVAKAAFDLQYQTEAPVMVQSTFRIAATRSFASSAYRQKSALVTGAVQGLGEAIARRLADDGYKVVIADVQDGQPLADEIKGKFVKTDVADPKQVQAAVAHVVAAHGSLDALVNNAGVVGSQALLGDYDIEEWRRIIDINLNGVFYGLKYGLKQMVQQETGGSIVNMSSTAGFRGLINLGPYTAAKFAIRGITRAAAVEYGNNNIRVNAIAPTGCETPMVKNFIEQSPDPALSHSSLTGYHAIPALPQARDVADACSFLLSDQASMLQNFTLLCFYVFYVVYLMLSALQLSYDVHIVRGGLGLTHSVDMVPWLLFKVYTTVPFLEELRVLTDWTVTETSMNLFMWFKLEDAQQNLYKVRCDMNARKYVKPEAKRPIHEKVLQGGLFLLALFVLIVGPVTYFSTANLFLKSNLVYAGSLKASLEEVKQGVLDNLLGKPTPKVAYAPEVDGFYRRTNGAAMGASHAAEACDVYVALRHDQLFVGMDRLMFSAHITPTNLGHYIAADSDHISSTLNSWATTDLQRYARLYNRSLQDMIAVTWQKWRQKVEVQGGGISQLPLYDSAQADISLASRDVARQFAISNPSVGNAVDLNIQIVKFPKSADNLWLVSNSLRYQVAKQLSDNQTKANLVIAYQFQGNLTTTGRGLGRTPPVALSSEQVQTLAEALQNTSFEGEASIDIPCGLQTQLLVDSSGQVAAMGTHTSLSLTLSSEVGSVLPSWSMAGGCKPCASLAAARVQGVEAVEACPVSFQVASEKVAPTPVGSESSSASYSIMGIYLGVVYTIGRFLRLVFQDASKRVIYEEMNDTELLQDLCNGIYISRITGNLRMEYRFYYELLRIFRSPELLLDISKPKVDTGHFPAASPGWSGQLTDDVPRSFLNSEPSTGLLRRPRPGGSGETREQD</sequence>
<dbReference type="SUPFAM" id="SSF51735">
    <property type="entry name" value="NAD(P)-binding Rossmann-fold domains"/>
    <property type="match status" value="1"/>
</dbReference>
<dbReference type="GO" id="GO:0016020">
    <property type="term" value="C:membrane"/>
    <property type="evidence" value="ECO:0007669"/>
    <property type="project" value="InterPro"/>
</dbReference>
<dbReference type="InterPro" id="IPR011009">
    <property type="entry name" value="Kinase-like_dom_sf"/>
</dbReference>
<dbReference type="InterPro" id="IPR020904">
    <property type="entry name" value="Sc_DH/Rdtase_CS"/>
</dbReference>
<dbReference type="PROSITE" id="PS50011">
    <property type="entry name" value="PROTEIN_KINASE_DOM"/>
    <property type="match status" value="1"/>
</dbReference>
<dbReference type="PRINTS" id="PR00081">
    <property type="entry name" value="GDHRDH"/>
</dbReference>
<feature type="region of interest" description="Disordered" evidence="1">
    <location>
        <begin position="1949"/>
        <end position="1987"/>
    </location>
</feature>
<dbReference type="CDD" id="cd05233">
    <property type="entry name" value="SDR_c"/>
    <property type="match status" value="1"/>
</dbReference>
<dbReference type="Pfam" id="PF00069">
    <property type="entry name" value="Pkinase"/>
    <property type="match status" value="1"/>
</dbReference>